<dbReference type="SUPFAM" id="SSF49417">
    <property type="entry name" value="p53-like transcription factors"/>
    <property type="match status" value="1"/>
</dbReference>
<dbReference type="PANTHER" id="PTHR11267">
    <property type="entry name" value="T-BOX PROTEIN-RELATED"/>
    <property type="match status" value="1"/>
</dbReference>
<dbReference type="Proteomes" id="UP000050790">
    <property type="component" value="Unassembled WGS sequence"/>
</dbReference>
<evidence type="ECO:0000313" key="8">
    <source>
        <dbReference type="Proteomes" id="UP000050790"/>
    </source>
</evidence>
<comment type="caution">
    <text evidence="6">Lacks conserved residue(s) required for the propagation of feature annotation.</text>
</comment>
<accession>A0AA85AC80</accession>
<proteinExistence type="predicted"/>
<dbReference type="InterPro" id="IPR001699">
    <property type="entry name" value="TF_T-box"/>
</dbReference>
<dbReference type="GO" id="GO:0000978">
    <property type="term" value="F:RNA polymerase II cis-regulatory region sequence-specific DNA binding"/>
    <property type="evidence" value="ECO:0007669"/>
    <property type="project" value="InterPro"/>
</dbReference>
<protein>
    <recommendedName>
        <fullName evidence="7">T-box domain-containing protein</fullName>
    </recommendedName>
</protein>
<dbReference type="InterPro" id="IPR018186">
    <property type="entry name" value="TF_T-box_CS"/>
</dbReference>
<evidence type="ECO:0000313" key="9">
    <source>
        <dbReference type="WBParaSite" id="SMRG1_74970.1"/>
    </source>
</evidence>
<dbReference type="InterPro" id="IPR036960">
    <property type="entry name" value="T-box_sf"/>
</dbReference>
<dbReference type="PROSITE" id="PS01264">
    <property type="entry name" value="TBOX_2"/>
    <property type="match status" value="1"/>
</dbReference>
<dbReference type="GO" id="GO:0001708">
    <property type="term" value="P:cell fate specification"/>
    <property type="evidence" value="ECO:0007669"/>
    <property type="project" value="TreeGrafter"/>
</dbReference>
<dbReference type="PROSITE" id="PS01283">
    <property type="entry name" value="TBOX_1"/>
    <property type="match status" value="1"/>
</dbReference>
<evidence type="ECO:0000256" key="6">
    <source>
        <dbReference type="PROSITE-ProRule" id="PRU00201"/>
    </source>
</evidence>
<dbReference type="InterPro" id="IPR008967">
    <property type="entry name" value="p53-like_TF_DNA-bd_sf"/>
</dbReference>
<dbReference type="PRINTS" id="PR00937">
    <property type="entry name" value="TBOX"/>
</dbReference>
<dbReference type="FunFam" id="2.60.40.820:FF:000007">
    <property type="entry name" value="T-box transcription factor"/>
    <property type="match status" value="1"/>
</dbReference>
<evidence type="ECO:0000259" key="7">
    <source>
        <dbReference type="PROSITE" id="PS50252"/>
    </source>
</evidence>
<feature type="domain" description="T-box" evidence="7">
    <location>
        <begin position="163"/>
        <end position="357"/>
    </location>
</feature>
<keyword evidence="2" id="KW-0805">Transcription regulation</keyword>
<organism evidence="8 9">
    <name type="scientific">Schistosoma margrebowiei</name>
    <dbReference type="NCBI Taxonomy" id="48269"/>
    <lineage>
        <taxon>Eukaryota</taxon>
        <taxon>Metazoa</taxon>
        <taxon>Spiralia</taxon>
        <taxon>Lophotrochozoa</taxon>
        <taxon>Platyhelminthes</taxon>
        <taxon>Trematoda</taxon>
        <taxon>Digenea</taxon>
        <taxon>Strigeidida</taxon>
        <taxon>Schistosomatoidea</taxon>
        <taxon>Schistosomatidae</taxon>
        <taxon>Schistosoma</taxon>
    </lineage>
</organism>
<dbReference type="GO" id="GO:0000785">
    <property type="term" value="C:chromatin"/>
    <property type="evidence" value="ECO:0007669"/>
    <property type="project" value="TreeGrafter"/>
</dbReference>
<evidence type="ECO:0000256" key="4">
    <source>
        <dbReference type="ARBA" id="ARBA00023163"/>
    </source>
</evidence>
<evidence type="ECO:0000256" key="2">
    <source>
        <dbReference type="ARBA" id="ARBA00023015"/>
    </source>
</evidence>
<evidence type="ECO:0000256" key="3">
    <source>
        <dbReference type="ARBA" id="ARBA00023125"/>
    </source>
</evidence>
<reference evidence="9" key="1">
    <citation type="submission" date="2023-11" db="UniProtKB">
        <authorList>
            <consortium name="WormBaseParasite"/>
        </authorList>
    </citation>
    <scope>IDENTIFICATION</scope>
</reference>
<evidence type="ECO:0000256" key="1">
    <source>
        <dbReference type="ARBA" id="ARBA00004123"/>
    </source>
</evidence>
<dbReference type="GO" id="GO:0000981">
    <property type="term" value="F:DNA-binding transcription factor activity, RNA polymerase II-specific"/>
    <property type="evidence" value="ECO:0007669"/>
    <property type="project" value="TreeGrafter"/>
</dbReference>
<dbReference type="Pfam" id="PF00907">
    <property type="entry name" value="T-box"/>
    <property type="match status" value="1"/>
</dbReference>
<dbReference type="PANTHER" id="PTHR11267:SF195">
    <property type="entry name" value="OPTOMOTOR-BLIND-RELATED-GENE-1, ISOFORM A"/>
    <property type="match status" value="1"/>
</dbReference>
<dbReference type="AlphaFoldDB" id="A0AA85AC80"/>
<dbReference type="GO" id="GO:0045893">
    <property type="term" value="P:positive regulation of DNA-templated transcription"/>
    <property type="evidence" value="ECO:0007669"/>
    <property type="project" value="InterPro"/>
</dbReference>
<dbReference type="PROSITE" id="PS50252">
    <property type="entry name" value="TBOX_3"/>
    <property type="match status" value="1"/>
</dbReference>
<keyword evidence="3 6" id="KW-0238">DNA-binding</keyword>
<dbReference type="Gene3D" id="2.60.40.820">
    <property type="entry name" value="Transcription factor, T-box"/>
    <property type="match status" value="1"/>
</dbReference>
<keyword evidence="5 6" id="KW-0539">Nucleus</keyword>
<sequence length="685" mass="78997">MINSFSNNNHNFQSTDNEQFDAEKSHSFTNLQCDYTNKYAKSDCIGNTYRFGCLSTSSNFDSLPTLDYYNYSNYDYYEPTYHQRNNQSIDAISINKQTVDTSSWNIGNNSNIVDVIINPVNRLNENCEFIESIKSKTNNDIIDYVLNNESWKLNSIKNISVTLENASLWESFDRLGTEMIVTKCGRRMFPNFHVRLSGLIPDAHYMLALDFIPCDEKRYRYSFRTSTWVHAGKGDPQITPRIHLHPDGIASGTYWMRQAILFDKLKLTNNPFDQNGHIILNSMHKYQTRLHVIFADEMDEIMRNNREISQFCANSSKCMKRTFTFPETKFFAVTAYQNNRVTQLKISSNPFAKGFRDCDPDNCRTENQLQHYDTNGSEQCTNETGRKRTISPELRKTTEKNEAYLIAHTIKPDKKLNKKLRPKSQLMITKQVKTVTECDNLFGPCLCIHNQKIQKTDEVNELKSSSMNIKHALNNFTNLTSNFNSNYLQTPFVSSLNEGEKVGILSSPMCDKFNTKSDNNILANTPRELCRSNAYQDLNIDSKMFSNHGSIDTFQNNKFYHTDNKEQNFNVYTLYKPSSISYDWLDGESVAQFHFHETAKETCLFSSSHQELSPTLSESCTIHKDINNGNVSSNVVSEHLNNLTCQTIIQEHIGNSHFTGNEDEAIAHPHEIKNVMEEMKYFVRT</sequence>
<comment type="subcellular location">
    <subcellularLocation>
        <location evidence="1 6">Nucleus</location>
    </subcellularLocation>
</comment>
<keyword evidence="4" id="KW-0804">Transcription</keyword>
<name>A0AA85AC80_9TREM</name>
<dbReference type="WBParaSite" id="SMRG1_74970.1">
    <property type="protein sequence ID" value="SMRG1_74970.1"/>
    <property type="gene ID" value="SMRG1_74970"/>
</dbReference>
<dbReference type="InterPro" id="IPR046360">
    <property type="entry name" value="T-box_DNA-bd"/>
</dbReference>
<evidence type="ECO:0000256" key="5">
    <source>
        <dbReference type="ARBA" id="ARBA00023242"/>
    </source>
</evidence>
<dbReference type="SMART" id="SM00425">
    <property type="entry name" value="TBOX"/>
    <property type="match status" value="1"/>
</dbReference>
<dbReference type="GO" id="GO:0005634">
    <property type="term" value="C:nucleus"/>
    <property type="evidence" value="ECO:0007669"/>
    <property type="project" value="UniProtKB-SubCell"/>
</dbReference>